<keyword evidence="2" id="KW-1185">Reference proteome</keyword>
<dbReference type="EMBL" id="SBLB01000002">
    <property type="protein sequence ID" value="RYC69941.1"/>
    <property type="molecule type" value="Genomic_DNA"/>
</dbReference>
<dbReference type="Pfam" id="PF11927">
    <property type="entry name" value="HODM_asu-like"/>
    <property type="match status" value="1"/>
</dbReference>
<proteinExistence type="predicted"/>
<evidence type="ECO:0000313" key="2">
    <source>
        <dbReference type="Proteomes" id="UP000290407"/>
    </source>
</evidence>
<protein>
    <submittedName>
        <fullName evidence="1">DUF3445 domain-containing protein</fullName>
    </submittedName>
</protein>
<dbReference type="Proteomes" id="UP000290407">
    <property type="component" value="Unassembled WGS sequence"/>
</dbReference>
<dbReference type="InterPro" id="IPR021848">
    <property type="entry name" value="HODM_asu-like"/>
</dbReference>
<name>A0A4Q2UQ68_9BACT</name>
<gene>
    <name evidence="1" type="ORF">EQG79_08695</name>
</gene>
<reference evidence="1 2" key="1">
    <citation type="submission" date="2019-01" db="EMBL/GenBank/DDBJ databases">
        <title>Spirosoma flava sp. nov., a propanil-degrading bacterium isolated from herbicide-contaminated soil.</title>
        <authorList>
            <person name="Zhang L."/>
            <person name="Jiang J.-D."/>
        </authorList>
    </citation>
    <scope>NUCLEOTIDE SEQUENCE [LARGE SCALE GENOMIC DNA]</scope>
    <source>
        <strain evidence="1 2">TY50</strain>
    </source>
</reference>
<accession>A0A4Q2UQ68</accession>
<dbReference type="RefSeq" id="WP_129601195.1">
    <property type="nucleotide sequence ID" value="NZ_SBLB01000002.1"/>
</dbReference>
<comment type="caution">
    <text evidence="1">The sequence shown here is derived from an EMBL/GenBank/DDBJ whole genome shotgun (WGS) entry which is preliminary data.</text>
</comment>
<sequence length="309" mass="34943">MLPYFPFGPQFNDKIGTRLLTDADPLIDIDDHYLAEVLLKRQLLTGQPGYYYQSQPGHETAQWDVVALVLQEAARRAPDAFTLQQQGDEWHWQNHRLNEACTFTVGKVDTLPQEPLDWVGRQVAEDLLVLSGEGVRLVAGQLCFGNGWCLDDKLGLPFWDIHAPINPIVESMMRAALVLMERIPLGRPVWRLNWSLKLSDQLDMTSRHTPALDRLLAERLPQLALDTIAQQLFVRIERQTLTRLQRSGAVLFGIHTYQNRLDRELAERPGAAQNLAAVLETAPPALLDYKGISPFLEPLLTGLKQEKTS</sequence>
<evidence type="ECO:0000313" key="1">
    <source>
        <dbReference type="EMBL" id="RYC69941.1"/>
    </source>
</evidence>
<organism evidence="1 2">
    <name type="scientific">Spirosoma sordidisoli</name>
    <dbReference type="NCBI Taxonomy" id="2502893"/>
    <lineage>
        <taxon>Bacteria</taxon>
        <taxon>Pseudomonadati</taxon>
        <taxon>Bacteroidota</taxon>
        <taxon>Cytophagia</taxon>
        <taxon>Cytophagales</taxon>
        <taxon>Cytophagaceae</taxon>
        <taxon>Spirosoma</taxon>
    </lineage>
</organism>
<dbReference type="AlphaFoldDB" id="A0A4Q2UQ68"/>